<evidence type="ECO:0000313" key="2">
    <source>
        <dbReference type="Proteomes" id="UP000756132"/>
    </source>
</evidence>
<proteinExistence type="predicted"/>
<sequence length="143" mass="16644">MDDIKVATSLLDLPAEIWSKIGKLAVDVSKPITSGDFFTHPPRYFQPPITRTCRVLREELLPYFFSTRTVIWFPTYSVVKLGNWLRALDPEMRRAISGICTEALPRSVQLLEYQLEEAWRVSLSLVLLEEAEGPWRKYVVRFR</sequence>
<dbReference type="RefSeq" id="XP_047768314.1">
    <property type="nucleotide sequence ID" value="XM_047911877.1"/>
</dbReference>
<dbReference type="AlphaFoldDB" id="A0A9Q8UVH0"/>
<dbReference type="KEGG" id="ffu:CLAFUR5_12729"/>
<dbReference type="EMBL" id="CP090173">
    <property type="protein sequence ID" value="UJO23948.1"/>
    <property type="molecule type" value="Genomic_DNA"/>
</dbReference>
<dbReference type="GeneID" id="71992607"/>
<gene>
    <name evidence="1" type="ORF">CLAFUR5_12729</name>
</gene>
<accession>A0A9Q8UVH0</accession>
<name>A0A9Q8UVH0_PASFU</name>
<organism evidence="1 2">
    <name type="scientific">Passalora fulva</name>
    <name type="common">Tomato leaf mold</name>
    <name type="synonym">Cladosporium fulvum</name>
    <dbReference type="NCBI Taxonomy" id="5499"/>
    <lineage>
        <taxon>Eukaryota</taxon>
        <taxon>Fungi</taxon>
        <taxon>Dikarya</taxon>
        <taxon>Ascomycota</taxon>
        <taxon>Pezizomycotina</taxon>
        <taxon>Dothideomycetes</taxon>
        <taxon>Dothideomycetidae</taxon>
        <taxon>Mycosphaerellales</taxon>
        <taxon>Mycosphaerellaceae</taxon>
        <taxon>Fulvia</taxon>
    </lineage>
</organism>
<evidence type="ECO:0000313" key="1">
    <source>
        <dbReference type="EMBL" id="UJO23948.1"/>
    </source>
</evidence>
<protein>
    <submittedName>
        <fullName evidence="1">Uncharacterized protein</fullName>
    </submittedName>
</protein>
<dbReference type="OrthoDB" id="3646601at2759"/>
<reference evidence="1" key="1">
    <citation type="submission" date="2021-12" db="EMBL/GenBank/DDBJ databases">
        <authorList>
            <person name="Zaccaron A."/>
            <person name="Stergiopoulos I."/>
        </authorList>
    </citation>
    <scope>NUCLEOTIDE SEQUENCE</scope>
    <source>
        <strain evidence="1">Race5_Kim</strain>
    </source>
</reference>
<reference evidence="1" key="2">
    <citation type="journal article" date="2022" name="Microb. Genom.">
        <title>A chromosome-scale genome assembly of the tomato pathogen Cladosporium fulvum reveals a compartmentalized genome architecture and the presence of a dispensable chromosome.</title>
        <authorList>
            <person name="Zaccaron A.Z."/>
            <person name="Chen L.H."/>
            <person name="Samaras A."/>
            <person name="Stergiopoulos I."/>
        </authorList>
    </citation>
    <scope>NUCLEOTIDE SEQUENCE</scope>
    <source>
        <strain evidence="1">Race5_Kim</strain>
    </source>
</reference>
<keyword evidence="2" id="KW-1185">Reference proteome</keyword>
<dbReference type="Proteomes" id="UP000756132">
    <property type="component" value="Chromosome 11"/>
</dbReference>